<evidence type="ECO:0000256" key="7">
    <source>
        <dbReference type="PROSITE-ProRule" id="PRU00134"/>
    </source>
</evidence>
<dbReference type="Gene3D" id="1.25.40.20">
    <property type="entry name" value="Ankyrin repeat-containing domain"/>
    <property type="match status" value="1"/>
</dbReference>
<dbReference type="GO" id="GO:0008270">
    <property type="term" value="F:zinc ion binding"/>
    <property type="evidence" value="ECO:0007669"/>
    <property type="project" value="UniProtKB-KW"/>
</dbReference>
<keyword evidence="5 6" id="KW-0040">ANK repeat</keyword>
<keyword evidence="1" id="KW-0479">Metal-binding</keyword>
<evidence type="ECO:0000313" key="10">
    <source>
        <dbReference type="EMBL" id="CAB3261809.1"/>
    </source>
</evidence>
<dbReference type="InterPro" id="IPR002893">
    <property type="entry name" value="Znf_MYND"/>
</dbReference>
<feature type="domain" description="MYND-type" evidence="9">
    <location>
        <begin position="231"/>
        <end position="269"/>
    </location>
</feature>
<dbReference type="AlphaFoldDB" id="A0A6F9DFZ2"/>
<keyword evidence="4" id="KW-0862">Zinc</keyword>
<dbReference type="InterPro" id="IPR002110">
    <property type="entry name" value="Ankyrin_rpt"/>
</dbReference>
<dbReference type="PROSITE" id="PS50297">
    <property type="entry name" value="ANK_REP_REGION"/>
    <property type="match status" value="2"/>
</dbReference>
<proteinExistence type="evidence at transcript level"/>
<feature type="repeat" description="ANK" evidence="6">
    <location>
        <begin position="164"/>
        <end position="196"/>
    </location>
</feature>
<protein>
    <submittedName>
        <fullName evidence="10">Uncharacterized protein LOC100177353</fullName>
    </submittedName>
</protein>
<gene>
    <name evidence="10" type="primary">LOC100177353-002</name>
</gene>
<dbReference type="SUPFAM" id="SSF144232">
    <property type="entry name" value="HIT/MYND zinc finger-like"/>
    <property type="match status" value="1"/>
</dbReference>
<feature type="repeat" description="ANK" evidence="6">
    <location>
        <begin position="130"/>
        <end position="163"/>
    </location>
</feature>
<dbReference type="SUPFAM" id="SSF48403">
    <property type="entry name" value="Ankyrin repeat"/>
    <property type="match status" value="1"/>
</dbReference>
<dbReference type="Gene3D" id="6.10.140.2220">
    <property type="match status" value="1"/>
</dbReference>
<dbReference type="InterPro" id="IPR036770">
    <property type="entry name" value="Ankyrin_rpt-contain_sf"/>
</dbReference>
<evidence type="ECO:0000256" key="1">
    <source>
        <dbReference type="ARBA" id="ARBA00022723"/>
    </source>
</evidence>
<dbReference type="Pfam" id="PF01753">
    <property type="entry name" value="zf-MYND"/>
    <property type="match status" value="1"/>
</dbReference>
<dbReference type="PROSITE" id="PS50865">
    <property type="entry name" value="ZF_MYND_2"/>
    <property type="match status" value="1"/>
</dbReference>
<dbReference type="EMBL" id="LR786515">
    <property type="protein sequence ID" value="CAB3261809.1"/>
    <property type="molecule type" value="mRNA"/>
</dbReference>
<dbReference type="SMART" id="SM00248">
    <property type="entry name" value="ANK"/>
    <property type="match status" value="3"/>
</dbReference>
<evidence type="ECO:0000256" key="2">
    <source>
        <dbReference type="ARBA" id="ARBA00022737"/>
    </source>
</evidence>
<evidence type="ECO:0000256" key="5">
    <source>
        <dbReference type="ARBA" id="ARBA00023043"/>
    </source>
</evidence>
<keyword evidence="2" id="KW-0677">Repeat</keyword>
<evidence type="ECO:0000256" key="3">
    <source>
        <dbReference type="ARBA" id="ARBA00022771"/>
    </source>
</evidence>
<feature type="region of interest" description="Disordered" evidence="8">
    <location>
        <begin position="392"/>
        <end position="420"/>
    </location>
</feature>
<evidence type="ECO:0000256" key="8">
    <source>
        <dbReference type="SAM" id="MobiDB-lite"/>
    </source>
</evidence>
<sequence length="420" mass="48218">MSETTSYYRMYEKPLHGHLYDYLDYRKKDNFKTDNILDGLEDFDPKVQPFRSNLDTVTIMALEQDAYAFMSIFDTYCENYADERRDVKTIDTRDVYGRTALQWIIGARYFKGFTRLLEKKVDVNYGTLLEGFTPLMVACRQGGDIRFVKELITHGADIHKKAHSGATAFHIATASGSRDCMRLLVMNGADPKAMVNGKHSLDLAKDDKTRKVVHTCMRSCIIREEKENAVCAFCEQPSKELRRCGECYVVFYCTQACQIKHWIQHRKTCASNMIAKIDEGTNKSDSKGSEDPAPKQVDIQSHDKKTFFVEAYACFSKINNTPTEFIKVINPLKKITARIVPDGDEDVDFKALLNYVVTNGEGNRQSVYFWAKFANEAKTELLVYHGNKLPRYDAEDTPDHKKERKEQQKKKIRSSSLLTI</sequence>
<name>A0A6F9DFZ2_9ASCI</name>
<keyword evidence="3 7" id="KW-0863">Zinc-finger</keyword>
<dbReference type="Pfam" id="PF12796">
    <property type="entry name" value="Ank_2"/>
    <property type="match status" value="1"/>
</dbReference>
<dbReference type="PROSITE" id="PS01360">
    <property type="entry name" value="ZF_MYND_1"/>
    <property type="match status" value="1"/>
</dbReference>
<evidence type="ECO:0000256" key="6">
    <source>
        <dbReference type="PROSITE-ProRule" id="PRU00023"/>
    </source>
</evidence>
<reference evidence="10" key="1">
    <citation type="submission" date="2020-04" db="EMBL/GenBank/DDBJ databases">
        <authorList>
            <person name="Neveu A P."/>
        </authorList>
    </citation>
    <scope>NUCLEOTIDE SEQUENCE</scope>
    <source>
        <tissue evidence="10">Whole embryo</tissue>
    </source>
</reference>
<feature type="compositionally biased region" description="Basic and acidic residues" evidence="8">
    <location>
        <begin position="392"/>
        <end position="406"/>
    </location>
</feature>
<evidence type="ECO:0000256" key="4">
    <source>
        <dbReference type="ARBA" id="ARBA00022833"/>
    </source>
</evidence>
<accession>A0A6F9DFZ2</accession>
<organism evidence="10">
    <name type="scientific">Phallusia mammillata</name>
    <dbReference type="NCBI Taxonomy" id="59560"/>
    <lineage>
        <taxon>Eukaryota</taxon>
        <taxon>Metazoa</taxon>
        <taxon>Chordata</taxon>
        <taxon>Tunicata</taxon>
        <taxon>Ascidiacea</taxon>
        <taxon>Phlebobranchia</taxon>
        <taxon>Ascidiidae</taxon>
        <taxon>Phallusia</taxon>
    </lineage>
</organism>
<evidence type="ECO:0000259" key="9">
    <source>
        <dbReference type="PROSITE" id="PS50865"/>
    </source>
</evidence>
<dbReference type="PROSITE" id="PS50088">
    <property type="entry name" value="ANK_REPEAT"/>
    <property type="match status" value="2"/>
</dbReference>
<dbReference type="PANTHER" id="PTHR24171">
    <property type="entry name" value="ANKYRIN REPEAT DOMAIN-CONTAINING PROTEIN 39-RELATED"/>
    <property type="match status" value="1"/>
</dbReference>